<dbReference type="AlphaFoldDB" id="A0A0V0Q7H6"/>
<dbReference type="EMBL" id="LDAU01000268">
    <property type="protein sequence ID" value="KRW98150.1"/>
    <property type="molecule type" value="Genomic_DNA"/>
</dbReference>
<protein>
    <submittedName>
        <fullName evidence="1">Uncharacterized protein</fullName>
    </submittedName>
</protein>
<keyword evidence="2" id="KW-1185">Reference proteome</keyword>
<dbReference type="InParanoid" id="A0A0V0Q7H6"/>
<reference evidence="1 2" key="1">
    <citation type="journal article" date="2015" name="Sci. Rep.">
        <title>Genome of the facultative scuticociliatosis pathogen Pseudocohnilembus persalinus provides insight into its virulence through horizontal gene transfer.</title>
        <authorList>
            <person name="Xiong J."/>
            <person name="Wang G."/>
            <person name="Cheng J."/>
            <person name="Tian M."/>
            <person name="Pan X."/>
            <person name="Warren A."/>
            <person name="Jiang C."/>
            <person name="Yuan D."/>
            <person name="Miao W."/>
        </authorList>
    </citation>
    <scope>NUCLEOTIDE SEQUENCE [LARGE SCALE GENOMIC DNA]</scope>
    <source>
        <strain evidence="1">36N120E</strain>
    </source>
</reference>
<sequence>MGCAYLKDETNDEGHFVFFDPTKCTMDLEDLGDGTGMKQGMAGSFLDYDDKKILMFEFGNYVVSNDQGSIQISFYEIVSIKQNDKDDDDDENAFFIGFR</sequence>
<organism evidence="1 2">
    <name type="scientific">Pseudocohnilembus persalinus</name>
    <name type="common">Ciliate</name>
    <dbReference type="NCBI Taxonomy" id="266149"/>
    <lineage>
        <taxon>Eukaryota</taxon>
        <taxon>Sar</taxon>
        <taxon>Alveolata</taxon>
        <taxon>Ciliophora</taxon>
        <taxon>Intramacronucleata</taxon>
        <taxon>Oligohymenophorea</taxon>
        <taxon>Scuticociliatia</taxon>
        <taxon>Philasterida</taxon>
        <taxon>Pseudocohnilembidae</taxon>
        <taxon>Pseudocohnilembus</taxon>
    </lineage>
</organism>
<proteinExistence type="predicted"/>
<evidence type="ECO:0000313" key="2">
    <source>
        <dbReference type="Proteomes" id="UP000054937"/>
    </source>
</evidence>
<name>A0A0V0Q7H6_PSEPJ</name>
<gene>
    <name evidence="1" type="ORF">PPERSA_09090</name>
</gene>
<evidence type="ECO:0000313" key="1">
    <source>
        <dbReference type="EMBL" id="KRW98150.1"/>
    </source>
</evidence>
<accession>A0A0V0Q7H6</accession>
<comment type="caution">
    <text evidence="1">The sequence shown here is derived from an EMBL/GenBank/DDBJ whole genome shotgun (WGS) entry which is preliminary data.</text>
</comment>
<dbReference type="Proteomes" id="UP000054937">
    <property type="component" value="Unassembled WGS sequence"/>
</dbReference>